<keyword evidence="1" id="KW-1133">Transmembrane helix</keyword>
<accession>A0A812BK53</accession>
<keyword evidence="1" id="KW-0472">Membrane</keyword>
<dbReference type="Proteomes" id="UP000597762">
    <property type="component" value="Unassembled WGS sequence"/>
</dbReference>
<organism evidence="2 3">
    <name type="scientific">Acanthosepion pharaonis</name>
    <name type="common">Pharaoh cuttlefish</name>
    <name type="synonym">Sepia pharaonis</name>
    <dbReference type="NCBI Taxonomy" id="158019"/>
    <lineage>
        <taxon>Eukaryota</taxon>
        <taxon>Metazoa</taxon>
        <taxon>Spiralia</taxon>
        <taxon>Lophotrochozoa</taxon>
        <taxon>Mollusca</taxon>
        <taxon>Cephalopoda</taxon>
        <taxon>Coleoidea</taxon>
        <taxon>Decapodiformes</taxon>
        <taxon>Sepiida</taxon>
        <taxon>Sepiina</taxon>
        <taxon>Sepiidae</taxon>
        <taxon>Acanthosepion</taxon>
    </lineage>
</organism>
<gene>
    <name evidence="2" type="ORF">SPHA_18230</name>
</gene>
<evidence type="ECO:0000256" key="1">
    <source>
        <dbReference type="SAM" id="Phobius"/>
    </source>
</evidence>
<keyword evidence="3" id="KW-1185">Reference proteome</keyword>
<keyword evidence="1" id="KW-0812">Transmembrane</keyword>
<sequence>MLDCSVTVLRPLLNPLTRTHTFSLPLFLPLSLSLCLSPSIYLFLSLSLSPSRPFTTVFTTIHKLKFPPRHFQSKQANTPPHRSNVVHLARSLTQSLTHSLKAISNLLGKKTTATTLLNTSHPFFFLGNFLVLFFSHPSPFHYPTSLFNIIFVQYLYSSPLSMFYHHQRLHPLSNIPLLLLLLF</sequence>
<evidence type="ECO:0000313" key="2">
    <source>
        <dbReference type="EMBL" id="CAE1231672.1"/>
    </source>
</evidence>
<feature type="transmembrane region" description="Helical" evidence="1">
    <location>
        <begin position="22"/>
        <end position="44"/>
    </location>
</feature>
<evidence type="ECO:0000313" key="3">
    <source>
        <dbReference type="Proteomes" id="UP000597762"/>
    </source>
</evidence>
<dbReference type="EMBL" id="CAHIKZ030000657">
    <property type="protein sequence ID" value="CAE1231672.1"/>
    <property type="molecule type" value="Genomic_DNA"/>
</dbReference>
<protein>
    <submittedName>
        <fullName evidence="2">Uncharacterized protein</fullName>
    </submittedName>
</protein>
<comment type="caution">
    <text evidence="2">The sequence shown here is derived from an EMBL/GenBank/DDBJ whole genome shotgun (WGS) entry which is preliminary data.</text>
</comment>
<dbReference type="AlphaFoldDB" id="A0A812BK53"/>
<proteinExistence type="predicted"/>
<reference evidence="2" key="1">
    <citation type="submission" date="2021-01" db="EMBL/GenBank/DDBJ databases">
        <authorList>
            <person name="Li R."/>
            <person name="Bekaert M."/>
        </authorList>
    </citation>
    <scope>NUCLEOTIDE SEQUENCE</scope>
    <source>
        <strain evidence="2">Farmed</strain>
    </source>
</reference>
<name>A0A812BK53_ACAPH</name>